<evidence type="ECO:0000259" key="7">
    <source>
        <dbReference type="PROSITE" id="PS50222"/>
    </source>
</evidence>
<keyword evidence="4" id="KW-0802">TPR repeat</keyword>
<evidence type="ECO:0000256" key="2">
    <source>
        <dbReference type="ARBA" id="ARBA00022679"/>
    </source>
</evidence>
<dbReference type="Gene3D" id="1.25.40.10">
    <property type="entry name" value="Tetratricopeptide repeat domain"/>
    <property type="match status" value="1"/>
</dbReference>
<feature type="region of interest" description="Disordered" evidence="6">
    <location>
        <begin position="563"/>
        <end position="603"/>
    </location>
</feature>
<dbReference type="PANTHER" id="PTHR44998:SF1">
    <property type="entry name" value="UDP-N-ACETYLGLUCOSAMINE--PEPTIDE N-ACETYLGLUCOSAMINYLTRANSFERASE 110 KDA SUBUNIT"/>
    <property type="match status" value="1"/>
</dbReference>
<evidence type="ECO:0000256" key="5">
    <source>
        <dbReference type="ARBA" id="ARBA00022837"/>
    </source>
</evidence>
<dbReference type="Gene3D" id="3.40.50.11380">
    <property type="match status" value="2"/>
</dbReference>
<comment type="caution">
    <text evidence="8">The sequence shown here is derived from an EMBL/GenBank/DDBJ whole genome shotgun (WGS) entry which is preliminary data.</text>
</comment>
<evidence type="ECO:0000313" key="8">
    <source>
        <dbReference type="EMBL" id="KAA0166918.1"/>
    </source>
</evidence>
<evidence type="ECO:0000256" key="6">
    <source>
        <dbReference type="SAM" id="MobiDB-lite"/>
    </source>
</evidence>
<comment type="pathway">
    <text evidence="1">Protein modification; protein glycosylation.</text>
</comment>
<keyword evidence="5" id="KW-0106">Calcium</keyword>
<name>A0A5A8DNT9_CAFRO</name>
<protein>
    <recommendedName>
        <fullName evidence="7">EF-hand domain-containing protein</fullName>
    </recommendedName>
</protein>
<keyword evidence="2" id="KW-0808">Transferase</keyword>
<gene>
    <name evidence="8" type="ORF">FNF28_02990</name>
</gene>
<dbReference type="InterPro" id="IPR018247">
    <property type="entry name" value="EF_Hand_1_Ca_BS"/>
</dbReference>
<dbReference type="GO" id="GO:0016740">
    <property type="term" value="F:transferase activity"/>
    <property type="evidence" value="ECO:0007669"/>
    <property type="project" value="UniProtKB-KW"/>
</dbReference>
<dbReference type="PANTHER" id="PTHR44998">
    <property type="match status" value="1"/>
</dbReference>
<dbReference type="GO" id="GO:0005509">
    <property type="term" value="F:calcium ion binding"/>
    <property type="evidence" value="ECO:0007669"/>
    <property type="project" value="InterPro"/>
</dbReference>
<dbReference type="SMART" id="SM00054">
    <property type="entry name" value="EFh"/>
    <property type="match status" value="2"/>
</dbReference>
<reference evidence="8 9" key="1">
    <citation type="submission" date="2019-07" db="EMBL/GenBank/DDBJ databases">
        <title>Genomes of Cafeteria roenbergensis.</title>
        <authorList>
            <person name="Fischer M.G."/>
            <person name="Hackl T."/>
            <person name="Roman M."/>
        </authorList>
    </citation>
    <scope>NUCLEOTIDE SEQUENCE [LARGE SCALE GENOMIC DNA]</scope>
    <source>
        <strain evidence="8 9">RCC970-E3</strain>
    </source>
</reference>
<dbReference type="InterPro" id="IPR002048">
    <property type="entry name" value="EF_hand_dom"/>
</dbReference>
<dbReference type="Gene3D" id="1.10.238.10">
    <property type="entry name" value="EF-hand"/>
    <property type="match status" value="1"/>
</dbReference>
<evidence type="ECO:0000256" key="4">
    <source>
        <dbReference type="ARBA" id="ARBA00022803"/>
    </source>
</evidence>
<dbReference type="SUPFAM" id="SSF47473">
    <property type="entry name" value="EF-hand"/>
    <property type="match status" value="1"/>
</dbReference>
<accession>A0A5A8DNT9</accession>
<dbReference type="EMBL" id="VLTL01000037">
    <property type="protein sequence ID" value="KAA0166918.1"/>
    <property type="molecule type" value="Genomic_DNA"/>
</dbReference>
<dbReference type="CDD" id="cd00051">
    <property type="entry name" value="EFh"/>
    <property type="match status" value="1"/>
</dbReference>
<sequence>MFMQFKALVAMSHSIEGVDKTAFLRGIPMLSMEDREFVERVFSLLDEDGSGIIEWQEFLLALTKLEHGTPMTRASFLFDVYDDDGGGTIEDEEMMHYFLASMRLTDETASDYFKDICKYFVSRVLSEIDPDHEGHLDRNRIVKFLQEHPDTTNVGGLFGRANVEVSATASVLQKNNIHLEQMLLSKDSHLPLEWTKAMHKEEKRRPLFDDGSMDWWKDLPGAHAAATVYNAAVVLDKASPARSAGLWRVLRQMPRMYPARLALAGFLADAGQGELVDSEKGRLLAEGVMLERAASPRSSTGLGVALTFHCVFVCQDATDATTADAARAIAECEEAVALMPDSLSARVALAKSLLNRQQWDRAARVLQGAVAQWPDSSTLACDLSIALLNVGRLNEAKEQLDRILAMPNPHPADYTAARRNMLALFALAASSPELADLAVAFAEKEARAEPLSLTRSNLLARFLRNQLSLGRVALEDEHSAHVARLWQKALATGDAPAVSQHAASELLANAKGREWGPLEMLAGLTGIITFDSMMLGPVLSAEQLRLLISGGFSLERRDVRTRFPVARQRQPDAPPSLRQATRGLHSRGPGLRSTTSGATAGPDSPLRVAYATYDLRQHPMGFMTAAVTAAHRRDRVEAIVVFYGPPNAPMRWGMTSNGVLPWQTSRAGTETETSTGQLSMGGSPFARIGGYFAAAPGSLADWRGGLTHRLMQLLEDRRRACRQNASFDAIVPGLGTELSLLGAAARLQSAGVSNGEPASWSQGLEGSTMAAARRWRASLATRFGLAARGSGRSPTSSMEEQCAMDRGKPWVTTTGVGARCTDSLVHAPASRGVVMAEPVDHGAEEIVLAAEFRAPLRHERALPAPPPGDAALQVAGAATEQTGAVTMDKPYPNLAAPQPDYCPFSALIGHKGHEGMAKGSLSSTLLAWSWEAAPSCEASGAKFGSTELTFAGDPVDASSPPTHVMPATVSDDAVVEALGKLASGGLSVGPAAGLPGAQAQAALRTVAAAGSEVFVDLMGYTTEVRNELRKQRPAPVNVQYLGFPGTTGTAYSDYMVSDTVVLPPERLYMHASARAGARAVREACASGKPAALLRASALLRADYPLATALRHCNGSAALEQLLPPGCAARLEEARRSAASIRASAAARPAAQLVWASKAMESLPAAGQTMGRWSSVPHPANVATEGLIVLPHVYQVHEKPLSVAACLVRNGPCVRWLRRHWGVPEDGVILGTIGSSARTLLTDLQAWAGVLRRSRPDSRLAVLGCSVGSQRCKAVRAVMGAQGVPPWRVLCVPGAARAAHVSRVGMLDLVLDSSSYNAHSTAAEVLAVGIPIATTRGQRFEARVGASLLRAAASGMPSSFGETLLETVSATLVHDSARAMQEAVTRLVARPESLWQLRRRLSRASAYSPLHDSSGTTQAIERGYRAATDVRRAQVRGAFGSHSRRAVAPACGRVSAPPAASATGAGPRTVAPAASVQPGGWLPFHIVLPPLRGREADAQQHAAGLDRVSLLARAAYRHAIGWSMECDAAEMAHRVGSPAPMGAASSGIAGPIRVPVASASNAASRFLAAALRGERLGLRDPGSVPAAPCSVPPVAGDSMRGGASYNIEAARSLVNRWAISAAAAPIRHALSSWLHGVVWAAAELWHTRRAATLVAASWDGAEQAPSAAGVFAAGDTTAAGGPHRWEAQLRSSSASALIVTLLDPERLVRSAGDVWTSPAGAADGGQLEAISRCLTCSALQVRLSAPDGAGGPAAPGREGAAQFWVRDVGVGLWDTAAVLSNVEDPERAAAEEHGGKPLLPGVRAVMGAHKGSSAAGSSAWVPCSSSGCGEHAFAPQPPSGTRTGWRVTLAMLQAEHAALRASALTWLAQGTRKLRDLAAKALADAQMQLDERPAVLVVSQEAEHPSAAHCALSALQVAGSLVDSRRAADVIARAADAMRRQVLEQDLAQSGDPASAAGGSSRQLAGVQRKLSGMGVLFVAPARDGLASRALLSAADLDAEAVAVVTATLAARVAEQGAGLLAPTAREVRSALSELARSEDVRVTAVSLLELLSSLSELVLARVAQDQHRVAQATAAAVLCQVQAGLALAALSPSTVQAVAPGVTDRGVSAELALTGPTKLLYAANSLEASLTVAWRSRYKGASGEVDWASAATYARLMQAVAVGYWRGAQASALKGDDAVVPLADRRFVPRPTDRPTVVLVAEEFGQGWFENWGPWFDQPVGGSEEAASQVIVALEALCRRHGDRMCVHVEVYKAVVPPEHRGRASAGAVWYPTAWLDPQQEWPPGGRGRTIAVLWRYPVSVGMLVGPAQVRDAARRLAQTHGELASTTGGDRAAALAAATGGRLGGVYAWLHDSLAPAQAVLARQACALFTGVFAISSYHSSTSGGETAIPDMFQVVRNGAATTLENPADPVRREPGLVIYASAPNRGLRVLLHQWPRIRAAIPHARLEVFYGFTRGFHAYIQALMGEEAAGQWIAQTKQMLDQPGITLRGMVSSADLATAYRRASFFAYPTAFRETGCIALVKAMALGALPITSRFPESVLPELVGDVDLGPPLPAHLATLVDAGGAVRPEPEAAAAWSAVGPPYFESFNFSAAFGDAVIRSLRSEASPQMDAIRRQLRKRAAESLTWEAAARTMLQRWQADGLL</sequence>
<dbReference type="Pfam" id="PF14559">
    <property type="entry name" value="TPR_19"/>
    <property type="match status" value="1"/>
</dbReference>
<feature type="domain" description="EF-hand" evidence="7">
    <location>
        <begin position="33"/>
        <end position="68"/>
    </location>
</feature>
<dbReference type="Pfam" id="PF13844">
    <property type="entry name" value="Glyco_transf_41"/>
    <property type="match status" value="2"/>
</dbReference>
<organism evidence="8 9">
    <name type="scientific">Cafeteria roenbergensis</name>
    <name type="common">Marine flagellate</name>
    <dbReference type="NCBI Taxonomy" id="33653"/>
    <lineage>
        <taxon>Eukaryota</taxon>
        <taxon>Sar</taxon>
        <taxon>Stramenopiles</taxon>
        <taxon>Bigyra</taxon>
        <taxon>Opalozoa</taxon>
        <taxon>Bicosoecida</taxon>
        <taxon>Cafeteriaceae</taxon>
        <taxon>Cafeteria</taxon>
    </lineage>
</organism>
<dbReference type="PROSITE" id="PS00018">
    <property type="entry name" value="EF_HAND_1"/>
    <property type="match status" value="2"/>
</dbReference>
<evidence type="ECO:0000256" key="3">
    <source>
        <dbReference type="ARBA" id="ARBA00022737"/>
    </source>
</evidence>
<dbReference type="PROSITE" id="PS50222">
    <property type="entry name" value="EF_HAND_2"/>
    <property type="match status" value="2"/>
</dbReference>
<dbReference type="SUPFAM" id="SSF48452">
    <property type="entry name" value="TPR-like"/>
    <property type="match status" value="1"/>
</dbReference>
<dbReference type="InterPro" id="IPR011992">
    <property type="entry name" value="EF-hand-dom_pair"/>
</dbReference>
<dbReference type="Gene3D" id="3.40.50.2000">
    <property type="entry name" value="Glycogen Phosphorylase B"/>
    <property type="match status" value="2"/>
</dbReference>
<evidence type="ECO:0000313" key="9">
    <source>
        <dbReference type="Proteomes" id="UP000324907"/>
    </source>
</evidence>
<dbReference type="InterPro" id="IPR011990">
    <property type="entry name" value="TPR-like_helical_dom_sf"/>
</dbReference>
<dbReference type="SUPFAM" id="SSF53756">
    <property type="entry name" value="UDP-Glycosyltransferase/glycogen phosphorylase"/>
    <property type="match status" value="1"/>
</dbReference>
<proteinExistence type="predicted"/>
<keyword evidence="3" id="KW-0677">Repeat</keyword>
<evidence type="ECO:0000256" key="1">
    <source>
        <dbReference type="ARBA" id="ARBA00004922"/>
    </source>
</evidence>
<feature type="domain" description="EF-hand" evidence="7">
    <location>
        <begin position="69"/>
        <end position="104"/>
    </location>
</feature>
<dbReference type="Proteomes" id="UP000324907">
    <property type="component" value="Unassembled WGS sequence"/>
</dbReference>
<dbReference type="InterPro" id="IPR029489">
    <property type="entry name" value="OGT/SEC/SPY_C"/>
</dbReference>